<proteinExistence type="predicted"/>
<keyword evidence="2" id="KW-1185">Reference proteome</keyword>
<dbReference type="EMBL" id="MSFK01000002">
    <property type="protein sequence ID" value="PWY95937.1"/>
    <property type="molecule type" value="Genomic_DNA"/>
</dbReference>
<protein>
    <submittedName>
        <fullName evidence="1">Uncharacterized protein</fullName>
    </submittedName>
</protein>
<comment type="caution">
    <text evidence="1">The sequence shown here is derived from an EMBL/GenBank/DDBJ whole genome shotgun (WGS) entry which is preliminary data.</text>
</comment>
<evidence type="ECO:0000313" key="2">
    <source>
        <dbReference type="Proteomes" id="UP000246702"/>
    </source>
</evidence>
<dbReference type="GeneID" id="37118500"/>
<gene>
    <name evidence="1" type="ORF">BO94DRAFT_600847</name>
</gene>
<dbReference type="Proteomes" id="UP000246702">
    <property type="component" value="Unassembled WGS sequence"/>
</dbReference>
<evidence type="ECO:0000313" key="1">
    <source>
        <dbReference type="EMBL" id="PWY95937.1"/>
    </source>
</evidence>
<reference evidence="1 2" key="1">
    <citation type="submission" date="2016-12" db="EMBL/GenBank/DDBJ databases">
        <title>The genomes of Aspergillus section Nigri reveals drivers in fungal speciation.</title>
        <authorList>
            <consortium name="DOE Joint Genome Institute"/>
            <person name="Vesth T.C."/>
            <person name="Nybo J."/>
            <person name="Theobald S."/>
            <person name="Brandl J."/>
            <person name="Frisvad J.C."/>
            <person name="Nielsen K.F."/>
            <person name="Lyhne E.K."/>
            <person name="Kogle M.E."/>
            <person name="Kuo A."/>
            <person name="Riley R."/>
            <person name="Clum A."/>
            <person name="Nolan M."/>
            <person name="Lipzen A."/>
            <person name="Salamov A."/>
            <person name="Henrissat B."/>
            <person name="Wiebenga A."/>
            <person name="De Vries R.P."/>
            <person name="Grigoriev I.V."/>
            <person name="Mortensen U.H."/>
            <person name="Andersen M.R."/>
            <person name="Baker S.E."/>
        </authorList>
    </citation>
    <scope>NUCLEOTIDE SEQUENCE [LARGE SCALE GENOMIC DNA]</scope>
    <source>
        <strain evidence="1 2">CBS 115572</strain>
    </source>
</reference>
<sequence>MGDYSSWFCIYNRLNTPLKWVNQAEYSGCWKVQPPNEIPGHSTSRWIQLKDNFGDPHHHLYQNLNSNNTNKEIDSLTHTLQIKIKCPTGGEPNYAPIWVPSEGANPPLATGTSVSPTGQLMTVIGFSWMDVDVDVVDFHGWEWMEIGHVVILQEFGFGFGDYKYA</sequence>
<dbReference type="AlphaFoldDB" id="A0A317XE82"/>
<organism evidence="1 2">
    <name type="scientific">Aspergillus sclerotioniger CBS 115572</name>
    <dbReference type="NCBI Taxonomy" id="1450535"/>
    <lineage>
        <taxon>Eukaryota</taxon>
        <taxon>Fungi</taxon>
        <taxon>Dikarya</taxon>
        <taxon>Ascomycota</taxon>
        <taxon>Pezizomycotina</taxon>
        <taxon>Eurotiomycetes</taxon>
        <taxon>Eurotiomycetidae</taxon>
        <taxon>Eurotiales</taxon>
        <taxon>Aspergillaceae</taxon>
        <taxon>Aspergillus</taxon>
        <taxon>Aspergillus subgen. Circumdati</taxon>
    </lineage>
</organism>
<dbReference type="RefSeq" id="XP_025472698.1">
    <property type="nucleotide sequence ID" value="XM_025616357.1"/>
</dbReference>
<accession>A0A317XE82</accession>
<name>A0A317XE82_9EURO</name>